<reference evidence="1" key="1">
    <citation type="submission" date="2018-10" db="EMBL/GenBank/DDBJ databases">
        <title>Hidden diversity of soil giant viruses.</title>
        <authorList>
            <person name="Schulz F."/>
            <person name="Alteio L."/>
            <person name="Goudeau D."/>
            <person name="Ryan E.M."/>
            <person name="Malmstrom R.R."/>
            <person name="Blanchard J."/>
            <person name="Woyke T."/>
        </authorList>
    </citation>
    <scope>NUCLEOTIDE SEQUENCE</scope>
    <source>
        <strain evidence="1">HAV1</strain>
    </source>
</reference>
<organism evidence="1">
    <name type="scientific">Harvfovirus sp</name>
    <dbReference type="NCBI Taxonomy" id="2487768"/>
    <lineage>
        <taxon>Viruses</taxon>
        <taxon>Varidnaviria</taxon>
        <taxon>Bamfordvirae</taxon>
        <taxon>Nucleocytoviricota</taxon>
        <taxon>Megaviricetes</taxon>
        <taxon>Imitervirales</taxon>
        <taxon>Mimiviridae</taxon>
        <taxon>Klosneuvirinae</taxon>
    </lineage>
</organism>
<evidence type="ECO:0000313" key="1">
    <source>
        <dbReference type="EMBL" id="AYV80819.1"/>
    </source>
</evidence>
<sequence>MKTYNINIDGVTGDHSKLSLIYEDILPGKQISGTLETIGSRLNIYNFIKAMMFSQGDGKNVGLDGKSEDSLLSHLKFMDLNPYNTYKLSLNPYKGLPLGFLIYRSCYPIRYDSTGSSVICAKNSVGMNIRIYKMTQGSYTVNSQSEKKFTDFEEWREMSFYEYVRDHILRKKNSPNFVMIYGYYISENSRIDFDKIAQMRGIQMPSQPKYITSAPAPVVQQPGTSQPTSQTTSQTGVPYVEVPTAQTGGNPPVCCPLPSANEKVQMLNPKAYVGKALVALTEAPTYNLFGWASKTYQIDGNIKRQINTGFHLDKVWYSIIFQIQIAMYCLQIHKIFINDFSAEDHIYIKDISPGGPATKFWKYVVDGIDYYIPNYGYLVMIDNNFKDIPGVQTSVLNPTCLGRNITPGAHKIYAKCLDDNITDDQFKQYTFDSFRKALDINIFDQSFINQGGCPPPPEIKHLLGQISSEASTDKDKLIGKYIYTYSRRFMNNRVGSYLKEIEIQNIRRDEQRNITRGQLVVYEDASSSYKFVLFIKLDPNGIATILTKNDPTNEDIIAISIPVTSLYAYSKMEQIVQNFKPNESSLNEDDLLETYIINA</sequence>
<gene>
    <name evidence="1" type="ORF">Harvfovirus7_16</name>
</gene>
<protein>
    <submittedName>
        <fullName evidence="1">Uncharacterized protein</fullName>
    </submittedName>
</protein>
<dbReference type="EMBL" id="MK072249">
    <property type="protein sequence ID" value="AYV80819.1"/>
    <property type="molecule type" value="Genomic_DNA"/>
</dbReference>
<name>A0A3G5A5Q4_9VIRU</name>
<accession>A0A3G5A5Q4</accession>
<proteinExistence type="predicted"/>